<feature type="domain" description="Dienelactone hydrolase" evidence="3">
    <location>
        <begin position="41"/>
        <end position="264"/>
    </location>
</feature>
<evidence type="ECO:0000313" key="6">
    <source>
        <dbReference type="Proteomes" id="UP000509383"/>
    </source>
</evidence>
<keyword evidence="4" id="KW-0378">Hydrolase</keyword>
<organism evidence="4 6">
    <name type="scientific">Pseudomonas tohonis</name>
    <dbReference type="NCBI Taxonomy" id="2725477"/>
    <lineage>
        <taxon>Bacteria</taxon>
        <taxon>Pseudomonadati</taxon>
        <taxon>Pseudomonadota</taxon>
        <taxon>Gammaproteobacteria</taxon>
        <taxon>Pseudomonadales</taxon>
        <taxon>Pseudomonadaceae</taxon>
        <taxon>Pseudomonas</taxon>
    </lineage>
</organism>
<dbReference type="Gene3D" id="3.40.50.1820">
    <property type="entry name" value="alpha/beta hydrolase"/>
    <property type="match status" value="1"/>
</dbReference>
<protein>
    <submittedName>
        <fullName evidence="4">Dienelactone hydrolase</fullName>
    </submittedName>
</protein>
<evidence type="ECO:0000313" key="4">
    <source>
        <dbReference type="EMBL" id="BCG24473.1"/>
    </source>
</evidence>
<dbReference type="InterPro" id="IPR002925">
    <property type="entry name" value="Dienelactn_hydro"/>
</dbReference>
<dbReference type="PANTHER" id="PTHR22946:SF0">
    <property type="entry name" value="DIENELACTONE HYDROLASE DOMAIN-CONTAINING PROTEIN"/>
    <property type="match status" value="1"/>
</dbReference>
<dbReference type="AlphaFoldDB" id="A0A6J4E3F4"/>
<dbReference type="Proteomes" id="UP000509383">
    <property type="component" value="Chromosome"/>
</dbReference>
<keyword evidence="2" id="KW-0732">Signal</keyword>
<dbReference type="EMBL" id="BQKM01000003">
    <property type="protein sequence ID" value="GJN52169.1"/>
    <property type="molecule type" value="Genomic_DNA"/>
</dbReference>
<dbReference type="Pfam" id="PF01738">
    <property type="entry name" value="DLH"/>
    <property type="match status" value="1"/>
</dbReference>
<dbReference type="PANTHER" id="PTHR22946">
    <property type="entry name" value="DIENELACTONE HYDROLASE DOMAIN-CONTAINING PROTEIN-RELATED"/>
    <property type="match status" value="1"/>
</dbReference>
<feature type="chain" id="PRO_5026699935" evidence="2">
    <location>
        <begin position="20"/>
        <end position="268"/>
    </location>
</feature>
<accession>A0A6J4E3F4</accession>
<feature type="region of interest" description="Disordered" evidence="1">
    <location>
        <begin position="225"/>
        <end position="247"/>
    </location>
</feature>
<evidence type="ECO:0000313" key="5">
    <source>
        <dbReference type="EMBL" id="GJN52169.1"/>
    </source>
</evidence>
<dbReference type="EMBL" id="AP023189">
    <property type="protein sequence ID" value="BCG24473.1"/>
    <property type="molecule type" value="Genomic_DNA"/>
</dbReference>
<feature type="signal peptide" evidence="2">
    <location>
        <begin position="1"/>
        <end position="19"/>
    </location>
</feature>
<dbReference type="InterPro" id="IPR029058">
    <property type="entry name" value="AB_hydrolase_fold"/>
</dbReference>
<name>A0A6J4E3F4_9PSED</name>
<dbReference type="KEGG" id="ptw:TUM18999_26640"/>
<evidence type="ECO:0000313" key="7">
    <source>
        <dbReference type="Proteomes" id="UP001054892"/>
    </source>
</evidence>
<dbReference type="GO" id="GO:0016787">
    <property type="term" value="F:hydrolase activity"/>
    <property type="evidence" value="ECO:0007669"/>
    <property type="project" value="UniProtKB-KW"/>
</dbReference>
<feature type="compositionally biased region" description="Basic and acidic residues" evidence="1">
    <location>
        <begin position="227"/>
        <end position="242"/>
    </location>
</feature>
<evidence type="ECO:0000256" key="2">
    <source>
        <dbReference type="SAM" id="SignalP"/>
    </source>
</evidence>
<sequence>MPRLPLLFALLACAGIAQAEIKTQEIPYKAADGTALVGYYAYDDAIEGKRPGIVVVHEWWGLNDYAKRRARDLAELGYSALAIDMYGEGKNTEHPADALAFMQAALKDGPAAKARFLAGLDLLKQQPQTDATKLAAIGYCFGGKVVLDAARQGVPLAGVVSFHGALATATPATKGSVKAKVLVEHGGQDSMVTKADVAAFKEEMDKAEVDYRFVLQAKAKHGFTNPDADRLSHAGHGSEKGPDIGYSQVADENSWADMQGFFKDLFPR</sequence>
<keyword evidence="7" id="KW-1185">Reference proteome</keyword>
<evidence type="ECO:0000259" key="3">
    <source>
        <dbReference type="Pfam" id="PF01738"/>
    </source>
</evidence>
<dbReference type="Proteomes" id="UP001054892">
    <property type="component" value="Unassembled WGS sequence"/>
</dbReference>
<gene>
    <name evidence="4" type="ORF">TUM18999_26640</name>
    <name evidence="5" type="ORF">TUM20286_19210</name>
</gene>
<reference evidence="4 6" key="1">
    <citation type="submission" date="2020-05" db="EMBL/GenBank/DDBJ databases">
        <title>Characterization of novel class B3 metallo-beta-lactamase from novel Pseudomonas species.</title>
        <authorList>
            <person name="Yamada K."/>
            <person name="Aoki K."/>
            <person name="Ishii Y."/>
        </authorList>
    </citation>
    <scope>NUCLEOTIDE SEQUENCE [LARGE SCALE GENOMIC DNA]</scope>
    <source>
        <strain evidence="4 6">TUM18999</strain>
        <strain evidence="5 7">TUM20286</strain>
    </source>
</reference>
<evidence type="ECO:0000256" key="1">
    <source>
        <dbReference type="SAM" id="MobiDB-lite"/>
    </source>
</evidence>
<proteinExistence type="predicted"/>
<dbReference type="SUPFAM" id="SSF53474">
    <property type="entry name" value="alpha/beta-Hydrolases"/>
    <property type="match status" value="1"/>
</dbReference>
<dbReference type="RefSeq" id="WP_173174221.1">
    <property type="nucleotide sequence ID" value="NZ_AP023189.1"/>
</dbReference>
<dbReference type="InterPro" id="IPR050261">
    <property type="entry name" value="FrsA_esterase"/>
</dbReference>